<dbReference type="PIRSF" id="PIRSF000303">
    <property type="entry name" value="Glutathion_perox"/>
    <property type="match status" value="1"/>
</dbReference>
<evidence type="ECO:0000256" key="3">
    <source>
        <dbReference type="ARBA" id="ARBA00023002"/>
    </source>
</evidence>
<gene>
    <name evidence="7" type="ORF">OWO01_05800</name>
</gene>
<accession>A0A9J6RAY0</accession>
<dbReference type="RefSeq" id="WP_268779486.1">
    <property type="nucleotide sequence ID" value="NZ_JAPRAT010000008.1"/>
</dbReference>
<sequence>MTVHDFRVQTISGEEKSLADYKGKVLLIVNTATKCGLNNQFHGLQKLYDQYKDQGLEILGFPSNQFMKQEPGTDEEIQQTCQLDFGVSFPMFSKIKVNGKDAHPLYDYLTNQASGVFGGKIKWNFTKFLVDQEGQVLKRYAPTTEPEEIEADIQKALTT</sequence>
<dbReference type="CDD" id="cd00340">
    <property type="entry name" value="GSH_Peroxidase"/>
    <property type="match status" value="1"/>
</dbReference>
<evidence type="ECO:0000256" key="1">
    <source>
        <dbReference type="ARBA" id="ARBA00006926"/>
    </source>
</evidence>
<organism evidence="7 8">
    <name type="scientific">Natronobacillus azotifigens</name>
    <dbReference type="NCBI Taxonomy" id="472978"/>
    <lineage>
        <taxon>Bacteria</taxon>
        <taxon>Bacillati</taxon>
        <taxon>Bacillota</taxon>
        <taxon>Bacilli</taxon>
        <taxon>Bacillales</taxon>
        <taxon>Bacillaceae</taxon>
        <taxon>Natronobacillus</taxon>
    </lineage>
</organism>
<dbReference type="InterPro" id="IPR029760">
    <property type="entry name" value="GPX_CS"/>
</dbReference>
<reference evidence="7" key="1">
    <citation type="submission" date="2022-11" db="EMBL/GenBank/DDBJ databases">
        <title>WGS of Natronobacillus azotifigens 24KS-1, an anaerobic diazotrophic haloalkaliphile from soda-rich habitats.</title>
        <authorList>
            <person name="Sorokin D.Y."/>
            <person name="Merkel A.Y."/>
        </authorList>
    </citation>
    <scope>NUCLEOTIDE SEQUENCE</scope>
    <source>
        <strain evidence="7">24KS-1</strain>
    </source>
</reference>
<protein>
    <recommendedName>
        <fullName evidence="5">Glutathione peroxidase</fullName>
    </recommendedName>
</protein>
<name>A0A9J6RAY0_9BACI</name>
<comment type="caution">
    <text evidence="7">The sequence shown here is derived from an EMBL/GenBank/DDBJ whole genome shotgun (WGS) entry which is preliminary data.</text>
</comment>
<dbReference type="AlphaFoldDB" id="A0A9J6RAY0"/>
<dbReference type="InterPro" id="IPR036249">
    <property type="entry name" value="Thioredoxin-like_sf"/>
</dbReference>
<dbReference type="PROSITE" id="PS00763">
    <property type="entry name" value="GLUTATHIONE_PEROXID_2"/>
    <property type="match status" value="1"/>
</dbReference>
<dbReference type="GO" id="GO:0004601">
    <property type="term" value="F:peroxidase activity"/>
    <property type="evidence" value="ECO:0007669"/>
    <property type="project" value="UniProtKB-KW"/>
</dbReference>
<dbReference type="InterPro" id="IPR013766">
    <property type="entry name" value="Thioredoxin_domain"/>
</dbReference>
<keyword evidence="2 5" id="KW-0575">Peroxidase</keyword>
<evidence type="ECO:0000256" key="4">
    <source>
        <dbReference type="PIRSR" id="PIRSR000303-1"/>
    </source>
</evidence>
<evidence type="ECO:0000313" key="8">
    <source>
        <dbReference type="Proteomes" id="UP001084197"/>
    </source>
</evidence>
<dbReference type="PANTHER" id="PTHR11592:SF78">
    <property type="entry name" value="GLUTATHIONE PEROXIDASE"/>
    <property type="match status" value="1"/>
</dbReference>
<dbReference type="Gene3D" id="3.40.30.10">
    <property type="entry name" value="Glutaredoxin"/>
    <property type="match status" value="1"/>
</dbReference>
<dbReference type="PROSITE" id="PS51355">
    <property type="entry name" value="GLUTATHIONE_PEROXID_3"/>
    <property type="match status" value="1"/>
</dbReference>
<dbReference type="SUPFAM" id="SSF52833">
    <property type="entry name" value="Thioredoxin-like"/>
    <property type="match status" value="1"/>
</dbReference>
<proteinExistence type="inferred from homology"/>
<dbReference type="PROSITE" id="PS51352">
    <property type="entry name" value="THIOREDOXIN_2"/>
    <property type="match status" value="1"/>
</dbReference>
<evidence type="ECO:0000256" key="5">
    <source>
        <dbReference type="RuleBase" id="RU000499"/>
    </source>
</evidence>
<dbReference type="FunFam" id="3.40.30.10:FF:000010">
    <property type="entry name" value="Glutathione peroxidase"/>
    <property type="match status" value="1"/>
</dbReference>
<feature type="active site" evidence="4">
    <location>
        <position position="35"/>
    </location>
</feature>
<dbReference type="InterPro" id="IPR000889">
    <property type="entry name" value="Glutathione_peroxidase"/>
</dbReference>
<feature type="domain" description="Thioredoxin" evidence="6">
    <location>
        <begin position="1"/>
        <end position="158"/>
    </location>
</feature>
<dbReference type="GO" id="GO:0034599">
    <property type="term" value="P:cellular response to oxidative stress"/>
    <property type="evidence" value="ECO:0007669"/>
    <property type="project" value="TreeGrafter"/>
</dbReference>
<evidence type="ECO:0000256" key="2">
    <source>
        <dbReference type="ARBA" id="ARBA00022559"/>
    </source>
</evidence>
<dbReference type="EMBL" id="JAPRAT010000008">
    <property type="protein sequence ID" value="MCZ0702717.1"/>
    <property type="molecule type" value="Genomic_DNA"/>
</dbReference>
<keyword evidence="3 5" id="KW-0560">Oxidoreductase</keyword>
<dbReference type="Pfam" id="PF00255">
    <property type="entry name" value="GSHPx"/>
    <property type="match status" value="1"/>
</dbReference>
<keyword evidence="8" id="KW-1185">Reference proteome</keyword>
<dbReference type="PANTHER" id="PTHR11592">
    <property type="entry name" value="GLUTATHIONE PEROXIDASE"/>
    <property type="match status" value="1"/>
</dbReference>
<comment type="similarity">
    <text evidence="1 5">Belongs to the glutathione peroxidase family.</text>
</comment>
<evidence type="ECO:0000313" key="7">
    <source>
        <dbReference type="EMBL" id="MCZ0702717.1"/>
    </source>
</evidence>
<dbReference type="PRINTS" id="PR01011">
    <property type="entry name" value="GLUTPROXDASE"/>
</dbReference>
<dbReference type="Proteomes" id="UP001084197">
    <property type="component" value="Unassembled WGS sequence"/>
</dbReference>
<evidence type="ECO:0000259" key="6">
    <source>
        <dbReference type="PROSITE" id="PS51352"/>
    </source>
</evidence>